<feature type="domain" description="FAD/NAD(P)-binding" evidence="11">
    <location>
        <begin position="385"/>
        <end position="624"/>
    </location>
</feature>
<dbReference type="SUPFAM" id="SSF51905">
    <property type="entry name" value="FAD/NAD(P)-binding domain"/>
    <property type="match status" value="1"/>
</dbReference>
<evidence type="ECO:0000259" key="11">
    <source>
        <dbReference type="Pfam" id="PF07992"/>
    </source>
</evidence>
<keyword evidence="5" id="KW-0288">FMN</keyword>
<dbReference type="InterPro" id="IPR013785">
    <property type="entry name" value="Aldolase_TIM"/>
</dbReference>
<keyword evidence="7" id="KW-0560">Oxidoreductase</keyword>
<evidence type="ECO:0000256" key="6">
    <source>
        <dbReference type="ARBA" id="ARBA00022723"/>
    </source>
</evidence>
<gene>
    <name evidence="12" type="ORF">UFOPK1643_00207</name>
</gene>
<comment type="similarity">
    <text evidence="3">In the N-terminal section; belongs to the NADH:flavin oxidoreductase/NADH oxidase family.</text>
</comment>
<dbReference type="GO" id="GO:0051536">
    <property type="term" value="F:iron-sulfur cluster binding"/>
    <property type="evidence" value="ECO:0007669"/>
    <property type="project" value="UniProtKB-KW"/>
</dbReference>
<evidence type="ECO:0000256" key="4">
    <source>
        <dbReference type="ARBA" id="ARBA00022630"/>
    </source>
</evidence>
<dbReference type="PANTHER" id="PTHR42917">
    <property type="entry name" value="2,4-DIENOYL-COA REDUCTASE"/>
    <property type="match status" value="1"/>
</dbReference>
<dbReference type="InterPro" id="IPR051793">
    <property type="entry name" value="NADH:flavin_oxidoreductase"/>
</dbReference>
<dbReference type="AlphaFoldDB" id="A0A6J6DDX1"/>
<evidence type="ECO:0000256" key="9">
    <source>
        <dbReference type="ARBA" id="ARBA00023014"/>
    </source>
</evidence>
<accession>A0A6J6DDX1</accession>
<keyword evidence="8" id="KW-0408">Iron</keyword>
<dbReference type="GO" id="GO:0046872">
    <property type="term" value="F:metal ion binding"/>
    <property type="evidence" value="ECO:0007669"/>
    <property type="project" value="UniProtKB-KW"/>
</dbReference>
<keyword evidence="9" id="KW-0411">Iron-sulfur</keyword>
<evidence type="ECO:0000256" key="8">
    <source>
        <dbReference type="ARBA" id="ARBA00023004"/>
    </source>
</evidence>
<dbReference type="EMBL" id="CAEZTK010000008">
    <property type="protein sequence ID" value="CAB4561484.1"/>
    <property type="molecule type" value="Genomic_DNA"/>
</dbReference>
<dbReference type="Pfam" id="PF00724">
    <property type="entry name" value="Oxidored_FMN"/>
    <property type="match status" value="1"/>
</dbReference>
<dbReference type="GO" id="GO:0008670">
    <property type="term" value="F:2,4-dienoyl-CoA reductase (NADPH) activity"/>
    <property type="evidence" value="ECO:0007669"/>
    <property type="project" value="TreeGrafter"/>
</dbReference>
<keyword evidence="6" id="KW-0479">Metal-binding</keyword>
<proteinExistence type="inferred from homology"/>
<evidence type="ECO:0000256" key="5">
    <source>
        <dbReference type="ARBA" id="ARBA00022643"/>
    </source>
</evidence>
<dbReference type="Gene3D" id="3.20.20.70">
    <property type="entry name" value="Aldolase class I"/>
    <property type="match status" value="1"/>
</dbReference>
<dbReference type="PRINTS" id="PR00368">
    <property type="entry name" value="FADPNR"/>
</dbReference>
<reference evidence="12" key="1">
    <citation type="submission" date="2020-05" db="EMBL/GenBank/DDBJ databases">
        <authorList>
            <person name="Chiriac C."/>
            <person name="Salcher M."/>
            <person name="Ghai R."/>
            <person name="Kavagutti S V."/>
        </authorList>
    </citation>
    <scope>NUCLEOTIDE SEQUENCE</scope>
</reference>
<organism evidence="12">
    <name type="scientific">freshwater metagenome</name>
    <dbReference type="NCBI Taxonomy" id="449393"/>
    <lineage>
        <taxon>unclassified sequences</taxon>
        <taxon>metagenomes</taxon>
        <taxon>ecological metagenomes</taxon>
    </lineage>
</organism>
<comment type="cofactor">
    <cofactor evidence="2">
        <name>[4Fe-4S] cluster</name>
        <dbReference type="ChEBI" id="CHEBI:49883"/>
    </cofactor>
</comment>
<evidence type="ECO:0000256" key="2">
    <source>
        <dbReference type="ARBA" id="ARBA00001966"/>
    </source>
</evidence>
<dbReference type="Gene3D" id="3.50.50.60">
    <property type="entry name" value="FAD/NAD(P)-binding domain"/>
    <property type="match status" value="1"/>
</dbReference>
<dbReference type="Gene3D" id="3.40.50.720">
    <property type="entry name" value="NAD(P)-binding Rossmann-like Domain"/>
    <property type="match status" value="1"/>
</dbReference>
<evidence type="ECO:0000256" key="1">
    <source>
        <dbReference type="ARBA" id="ARBA00001917"/>
    </source>
</evidence>
<dbReference type="InterPro" id="IPR001155">
    <property type="entry name" value="OxRdtase_FMN_N"/>
</dbReference>
<protein>
    <submittedName>
        <fullName evidence="12">Unannotated protein</fullName>
    </submittedName>
</protein>
<evidence type="ECO:0000259" key="10">
    <source>
        <dbReference type="Pfam" id="PF00724"/>
    </source>
</evidence>
<feature type="domain" description="NADH:flavin oxidoreductase/NADH oxidase N-terminal" evidence="10">
    <location>
        <begin position="4"/>
        <end position="336"/>
    </location>
</feature>
<dbReference type="Pfam" id="PF07992">
    <property type="entry name" value="Pyr_redox_2"/>
    <property type="match status" value="1"/>
</dbReference>
<keyword evidence="4" id="KW-0285">Flavoprotein</keyword>
<dbReference type="SUPFAM" id="SSF51971">
    <property type="entry name" value="Nucleotide-binding domain"/>
    <property type="match status" value="1"/>
</dbReference>
<dbReference type="InterPro" id="IPR023753">
    <property type="entry name" value="FAD/NAD-binding_dom"/>
</dbReference>
<dbReference type="InterPro" id="IPR036188">
    <property type="entry name" value="FAD/NAD-bd_sf"/>
</dbReference>
<evidence type="ECO:0000256" key="3">
    <source>
        <dbReference type="ARBA" id="ARBA00011048"/>
    </source>
</evidence>
<dbReference type="PANTHER" id="PTHR42917:SF2">
    <property type="entry name" value="2,4-DIENOYL-COA REDUCTASE [(2E)-ENOYL-COA-PRODUCING]"/>
    <property type="match status" value="1"/>
</dbReference>
<sequence>MSQILTPIEIGGVKIKNRVFLPGHTTNFALNNLPTERNAAYLAARAAGGTGLIITEAIRVHPTSAGRSSTLGSSDDSCIPSFQKLTEAVHNNGAAIFAQIMHAGRQANGDATHTSAWSASAIAWTKGGQTPHVMSVADIATMVRAFGRSAQRMKSAGFDGLEVHLGHGHLIQQFLSPASNSREDQFGGSLENRMRFAIEVLQEIFNQVPGMAIGVRFSADEFLPNGLDPIQMLEIIAKINDQFDLSFIHVSHSAYHGSFSIATQIADMSFPHAPYRSHARLFKDAFPKIPLLAVCRLDTVTQASELIDSGEADMVGLARPQIADPEIVNKFATNKNHEVKSCIACNQECIGRVEKNLPISCVVNPEVGAEKKWIEIRKVKQSKKSVLIVGGGPAGMSAALSSYEAGHSVTLVEAGSQLGGQVLLASSLEKRDRFGLLVSELIQKILDSDITLKLNTLISNASECLNDFDTVIVATGANFVARDFGVGIPVITVETAIKEFAQNKSQTNEEIIVIDDQGTWIAASITEQLAANGYKIHLVSPTASLFSQITTYSKLALIPRLKSLGVSMYLASEIELEGKDSIITNTLNGQQTRISHGLAVIDCGPRQANDALYQQAPLGQSNRIHVVGDALSPRTVAEATFEGNAIGAFLDLDLALSTLGSD</sequence>
<dbReference type="GO" id="GO:0033543">
    <property type="term" value="P:fatty acid beta-oxidation, unsaturated, even number, reductase/isomerase pathway"/>
    <property type="evidence" value="ECO:0007669"/>
    <property type="project" value="TreeGrafter"/>
</dbReference>
<comment type="cofactor">
    <cofactor evidence="1">
        <name>FMN</name>
        <dbReference type="ChEBI" id="CHEBI:58210"/>
    </cofactor>
</comment>
<name>A0A6J6DDX1_9ZZZZ</name>
<dbReference type="GO" id="GO:0010181">
    <property type="term" value="F:FMN binding"/>
    <property type="evidence" value="ECO:0007669"/>
    <property type="project" value="InterPro"/>
</dbReference>
<dbReference type="SUPFAM" id="SSF51395">
    <property type="entry name" value="FMN-linked oxidoreductases"/>
    <property type="match status" value="1"/>
</dbReference>
<evidence type="ECO:0000256" key="7">
    <source>
        <dbReference type="ARBA" id="ARBA00023002"/>
    </source>
</evidence>
<evidence type="ECO:0000313" key="12">
    <source>
        <dbReference type="EMBL" id="CAB4561484.1"/>
    </source>
</evidence>